<feature type="region of interest" description="Disordered" evidence="1">
    <location>
        <begin position="251"/>
        <end position="280"/>
    </location>
</feature>
<accession>A0A084T044</accession>
<reference evidence="2 3" key="1">
    <citation type="submission" date="2014-07" db="EMBL/GenBank/DDBJ databases">
        <title>Draft Genome Sequence of Gephyronic Acid Producer, Cystobacter violaceus Strain Cb vi76.</title>
        <authorList>
            <person name="Stevens D.C."/>
            <person name="Young J."/>
            <person name="Carmichael R."/>
            <person name="Tan J."/>
            <person name="Taylor R.E."/>
        </authorList>
    </citation>
    <scope>NUCLEOTIDE SEQUENCE [LARGE SCALE GENOMIC DNA]</scope>
    <source>
        <strain evidence="2 3">Cb vi76</strain>
    </source>
</reference>
<proteinExistence type="predicted"/>
<dbReference type="RefSeq" id="WP_043390216.1">
    <property type="nucleotide sequence ID" value="NZ_JPMI01000026.1"/>
</dbReference>
<comment type="caution">
    <text evidence="2">The sequence shown here is derived from an EMBL/GenBank/DDBJ whole genome shotgun (WGS) entry which is preliminary data.</text>
</comment>
<dbReference type="SUPFAM" id="SSF55486">
    <property type="entry name" value="Metalloproteases ('zincins'), catalytic domain"/>
    <property type="match status" value="1"/>
</dbReference>
<dbReference type="EMBL" id="JPMI01000026">
    <property type="protein sequence ID" value="KFA94079.1"/>
    <property type="molecule type" value="Genomic_DNA"/>
</dbReference>
<evidence type="ECO:0008006" key="4">
    <source>
        <dbReference type="Google" id="ProtNLM"/>
    </source>
</evidence>
<evidence type="ECO:0000256" key="1">
    <source>
        <dbReference type="SAM" id="MobiDB-lite"/>
    </source>
</evidence>
<sequence length="1275" mass="137941">MRTPEHLVLSGGDRYGAIAHDRRILFYRFDDLPADGGVARPVAEIKTESPVLGLASRPGERRLALVAALADRSLVELELPEPLGRDSHVKPRSRVLLKDLGGELRYLVCTRRSTLAVVDRARGAGPVLVAVSAEAGGATRRAELPLANLTSVSALEPQRSDLLVAVDARHGAHVLGFPTGQDSATLEVAQVDAEVRATAVAALSDQWLVIARKGGELLQVRATPATGGRVPTAAEVCRRLRHLLRACGCECREPRPPDGPGTPGDGAPPDGPIPDDEPCQERQRATLGWTVAQLRRSGRYLVALAKGGERMAVLDHNLNVAFERYLGPRGSLVATSPVGSDRMLVMQRGTNTLEAWSLDEYVPALRGVPATDPGRRPVDPALARPVTFHGRKSRPASPNPHLRVCVFTVTEPGQAFTDPDQARMQALLETNVYDIAYDYYRENSFQTLEAEFTVFGVHLGAPRPPLVLPRSFASYFYDDYSPGGIETVMPADWADPPVFDGTEAMTLHSEPALGVGKDYAIPFAALWTTHTHNAYPVVVNFAGTETLRLDVEDETGSTRVLNLAFGALALNHAQGDDEAAFLDALGQHVTNAIRAAESAAGTPVVIQDVVFRRIRTSDDDTQFGRLQGQIRVAAAGGATQKGRVTLTLPGPAPAALVATGLDGAGSRPGVLGSPLQIASYFAECLHAARRDAGEGAGLNDPHLDTVVETEEDAAAQEVRVRINLAPDKGGNGARITLVSTSELEGSGWPEAAPVAGSDSNVNNQNTMRYHPDLANDVFTAAMEHLRATGPWDAEAVRAQFADFDAMMIGFVGACPASVPAADRWNCTNAVDFARLRMFVRYHQATDLNNPDPDDPPVTMGTDLLIGQRFNQFDPAVMSHEIGHGLGLPDLYSASGFRDDVEYIDRWCQMAGGNFRFNHFCAWSKWAVNWIVEDPGNPSLNRVVNVPMPDPAGVTETEAWLCPVEYWDNAMRADIEAEVGAGLPIGQMMKVHLGSDGGVVDLIELRAPGVSYSQLLPPTPAVIVTNVLQPGTDRRWAVNGLYRRSVHLLNEGRELTAVGDTFDFAASPEFPVKGTRVELVDLRTIRGGTIPIARVRVVREPAEFIDLFFQDNVPSWRSPDIWVDWPADNPDPTVARIYPEGTPTDQGETVRFPSSGVEPHFLVVRPHNAGAVHAEDVKVRWFICDPPGAGDDGRWVQRDTMTLPQINGGTWETAPFTWNVDPATNAHQCLRAEIIDWTIPAGVDPTTGDTLALASDDVLLQNNNAQKNVFEFEATT</sequence>
<name>A0A084T044_9BACT</name>
<evidence type="ECO:0000313" key="3">
    <source>
        <dbReference type="Proteomes" id="UP000028547"/>
    </source>
</evidence>
<dbReference type="Proteomes" id="UP000028547">
    <property type="component" value="Unassembled WGS sequence"/>
</dbReference>
<evidence type="ECO:0000313" key="2">
    <source>
        <dbReference type="EMBL" id="KFA94079.1"/>
    </source>
</evidence>
<protein>
    <recommendedName>
        <fullName evidence="4">Peptidase M6-like domain-containing protein</fullName>
    </recommendedName>
</protein>
<gene>
    <name evidence="2" type="ORF">Q664_04700</name>
</gene>
<dbReference type="AlphaFoldDB" id="A0A084T044"/>
<organism evidence="2 3">
    <name type="scientific">Archangium violaceum Cb vi76</name>
    <dbReference type="NCBI Taxonomy" id="1406225"/>
    <lineage>
        <taxon>Bacteria</taxon>
        <taxon>Pseudomonadati</taxon>
        <taxon>Myxococcota</taxon>
        <taxon>Myxococcia</taxon>
        <taxon>Myxococcales</taxon>
        <taxon>Cystobacterineae</taxon>
        <taxon>Archangiaceae</taxon>
        <taxon>Archangium</taxon>
    </lineage>
</organism>